<sequence length="81" mass="9363">MYPSWVVMKKDFAKKNGTLGTTSLKMMSGRELPMDSTLQWARERHTFTWKCVFCSLPEASNMPYDSPAVQRCCRQLINGLR</sequence>
<name>A0A085N641_9BILA</name>
<dbReference type="AlphaFoldDB" id="A0A085N641"/>
<dbReference type="EMBL" id="KL367547">
    <property type="protein sequence ID" value="KFD64937.1"/>
    <property type="molecule type" value="Genomic_DNA"/>
</dbReference>
<reference evidence="1" key="1">
    <citation type="journal article" date="2014" name="Nat. Genet.">
        <title>Genome and transcriptome of the porcine whipworm Trichuris suis.</title>
        <authorList>
            <person name="Jex A.R."/>
            <person name="Nejsum P."/>
            <person name="Schwarz E.M."/>
            <person name="Hu L."/>
            <person name="Young N.D."/>
            <person name="Hall R.S."/>
            <person name="Korhonen P.K."/>
            <person name="Liao S."/>
            <person name="Thamsborg S."/>
            <person name="Xia J."/>
            <person name="Xu P."/>
            <person name="Wang S."/>
            <person name="Scheerlinck J.P."/>
            <person name="Hofmann A."/>
            <person name="Sternberg P.W."/>
            <person name="Wang J."/>
            <person name="Gasser R.B."/>
        </authorList>
    </citation>
    <scope>NUCLEOTIDE SEQUENCE [LARGE SCALE GENOMIC DNA]</scope>
    <source>
        <strain evidence="1">DCEP-RM93F</strain>
    </source>
</reference>
<dbReference type="Proteomes" id="UP000030758">
    <property type="component" value="Unassembled WGS sequence"/>
</dbReference>
<organism evidence="1">
    <name type="scientific">Trichuris suis</name>
    <name type="common">pig whipworm</name>
    <dbReference type="NCBI Taxonomy" id="68888"/>
    <lineage>
        <taxon>Eukaryota</taxon>
        <taxon>Metazoa</taxon>
        <taxon>Ecdysozoa</taxon>
        <taxon>Nematoda</taxon>
        <taxon>Enoplea</taxon>
        <taxon>Dorylaimia</taxon>
        <taxon>Trichinellida</taxon>
        <taxon>Trichuridae</taxon>
        <taxon>Trichuris</taxon>
    </lineage>
</organism>
<protein>
    <submittedName>
        <fullName evidence="1">Uncharacterized protein</fullName>
    </submittedName>
</protein>
<gene>
    <name evidence="1" type="ORF">M514_22880</name>
</gene>
<accession>A0A085N641</accession>
<evidence type="ECO:0000313" key="1">
    <source>
        <dbReference type="EMBL" id="KFD64937.1"/>
    </source>
</evidence>
<proteinExistence type="predicted"/>